<dbReference type="STRING" id="461836.A0A0L0DGX6"/>
<feature type="domain" description="Serine/threonine specific protein phosphatases" evidence="14">
    <location>
        <begin position="140"/>
        <end position="145"/>
    </location>
</feature>
<dbReference type="PANTHER" id="PTHR45673">
    <property type="entry name" value="SERINE/THREONINE-PROTEIN PHOSPHATASE 2B CATALYTIC SUBUNIT 1-RELATED"/>
    <property type="match status" value="1"/>
</dbReference>
<evidence type="ECO:0000256" key="6">
    <source>
        <dbReference type="ARBA" id="ARBA00022833"/>
    </source>
</evidence>
<dbReference type="GO" id="GO:0005516">
    <property type="term" value="F:calmodulin binding"/>
    <property type="evidence" value="ECO:0007669"/>
    <property type="project" value="UniProtKB-KW"/>
</dbReference>
<comment type="catalytic activity">
    <reaction evidence="11 12">
        <text>O-phospho-L-threonyl-[protein] + H2O = L-threonyl-[protein] + phosphate</text>
        <dbReference type="Rhea" id="RHEA:47004"/>
        <dbReference type="Rhea" id="RHEA-COMP:11060"/>
        <dbReference type="Rhea" id="RHEA-COMP:11605"/>
        <dbReference type="ChEBI" id="CHEBI:15377"/>
        <dbReference type="ChEBI" id="CHEBI:30013"/>
        <dbReference type="ChEBI" id="CHEBI:43474"/>
        <dbReference type="ChEBI" id="CHEBI:61977"/>
        <dbReference type="EC" id="3.1.3.16"/>
    </reaction>
</comment>
<keyword evidence="5 12" id="KW-0378">Hydrolase</keyword>
<evidence type="ECO:0000256" key="8">
    <source>
        <dbReference type="ARBA" id="ARBA00022912"/>
    </source>
</evidence>
<dbReference type="CDD" id="cd07416">
    <property type="entry name" value="MPP_PP2B"/>
    <property type="match status" value="1"/>
</dbReference>
<evidence type="ECO:0000256" key="11">
    <source>
        <dbReference type="ARBA" id="ARBA00048336"/>
    </source>
</evidence>
<feature type="compositionally biased region" description="Basic and acidic residues" evidence="13">
    <location>
        <begin position="455"/>
        <end position="466"/>
    </location>
</feature>
<dbReference type="RefSeq" id="XP_013755964.1">
    <property type="nucleotide sequence ID" value="XM_013900510.1"/>
</dbReference>
<dbReference type="EC" id="3.1.3.16" evidence="12"/>
<sequence>MAATPSTTERIVDCPPPVTTKLDSSKLWGADDKPNVDLLKDHFYAEGRLHKEDCMKLIARTSALWRAEPNLLHVAAPVTVCGDVHGQYYDLLKLFEVGGDPAKTRYLFLGDYVDRGYFSCEVILYLMAMKLLYPETMFMLRGNHECRHLTDYFTFKEECHHKYDEEVYDAFMNAFDCLPLAAIMNKQFFCVHGGLSPDIQTIKDLEEIDRFREPPNHGPMCDLLWADPLEKFDTDMHSPPFPPNTARGCSYNFTYAAACHFLETNHLLSIIRAHEAQDEGYRMYRKSKTTGFPTVITIFSAPHYLDSYGNKAAVLKYETSTINIRQFKALPHPYWLPNFMNVFTWSLPFVAEKVTEMLLALIELCHKKSTEAEADNAVLAAVAARPTSKIQTDGERMRAKILAVGRLARMFSVLRDSHDTVVKLKGLTPGHKIPQGMLIQGKNAMEDAVTRFDSARKLDSINERRPPVNPDAPDS</sequence>
<feature type="region of interest" description="Disordered" evidence="13">
    <location>
        <begin position="455"/>
        <end position="475"/>
    </location>
</feature>
<dbReference type="eggNOG" id="KOG0375">
    <property type="taxonomic scope" value="Eukaryota"/>
</dbReference>
<dbReference type="InterPro" id="IPR004843">
    <property type="entry name" value="Calcineurin-like_PHP"/>
</dbReference>
<dbReference type="GeneID" id="25566378"/>
<dbReference type="Proteomes" id="UP000054408">
    <property type="component" value="Unassembled WGS sequence"/>
</dbReference>
<evidence type="ECO:0000256" key="12">
    <source>
        <dbReference type="RuleBase" id="RU004273"/>
    </source>
</evidence>
<dbReference type="OMA" id="YPAACNF"/>
<comment type="cofactor">
    <cofactor evidence="2">
        <name>Fe(3+)</name>
        <dbReference type="ChEBI" id="CHEBI:29034"/>
    </cofactor>
</comment>
<reference evidence="15 16" key="1">
    <citation type="submission" date="2010-05" db="EMBL/GenBank/DDBJ databases">
        <title>The Genome Sequence of Thecamonas trahens ATCC 50062.</title>
        <authorList>
            <consortium name="The Broad Institute Genome Sequencing Platform"/>
            <person name="Russ C."/>
            <person name="Cuomo C."/>
            <person name="Shea T."/>
            <person name="Young S.K."/>
            <person name="Zeng Q."/>
            <person name="Koehrsen M."/>
            <person name="Haas B."/>
            <person name="Borodovsky M."/>
            <person name="Guigo R."/>
            <person name="Alvarado L."/>
            <person name="Berlin A."/>
            <person name="Bochicchio J."/>
            <person name="Borenstein D."/>
            <person name="Chapman S."/>
            <person name="Chen Z."/>
            <person name="Freedman E."/>
            <person name="Gellesch M."/>
            <person name="Goldberg J."/>
            <person name="Griggs A."/>
            <person name="Gujja S."/>
            <person name="Heilman E."/>
            <person name="Heiman D."/>
            <person name="Hepburn T."/>
            <person name="Howarth C."/>
            <person name="Jen D."/>
            <person name="Larson L."/>
            <person name="Mehta T."/>
            <person name="Park D."/>
            <person name="Pearson M."/>
            <person name="Roberts A."/>
            <person name="Saif S."/>
            <person name="Shenoy N."/>
            <person name="Sisk P."/>
            <person name="Stolte C."/>
            <person name="Sykes S."/>
            <person name="Thomson T."/>
            <person name="Walk T."/>
            <person name="White J."/>
            <person name="Yandava C."/>
            <person name="Burger G."/>
            <person name="Gray M.W."/>
            <person name="Holland P.W.H."/>
            <person name="King N."/>
            <person name="Lang F.B.F."/>
            <person name="Roger A.J."/>
            <person name="Ruiz-Trillo I."/>
            <person name="Lander E."/>
            <person name="Nusbaum C."/>
        </authorList>
    </citation>
    <scope>NUCLEOTIDE SEQUENCE [LARGE SCALE GENOMIC DNA]</scope>
    <source>
        <strain evidence="15 16">ATCC 50062</strain>
    </source>
</reference>
<dbReference type="OrthoDB" id="5593063at2759"/>
<comment type="catalytic activity">
    <reaction evidence="10">
        <text>O-phospho-L-seryl-[protein] + H2O = L-seryl-[protein] + phosphate</text>
        <dbReference type="Rhea" id="RHEA:20629"/>
        <dbReference type="Rhea" id="RHEA-COMP:9863"/>
        <dbReference type="Rhea" id="RHEA-COMP:11604"/>
        <dbReference type="ChEBI" id="CHEBI:15377"/>
        <dbReference type="ChEBI" id="CHEBI:29999"/>
        <dbReference type="ChEBI" id="CHEBI:43474"/>
        <dbReference type="ChEBI" id="CHEBI:83421"/>
        <dbReference type="EC" id="3.1.3.16"/>
    </reaction>
</comment>
<dbReference type="GO" id="GO:0097720">
    <property type="term" value="P:calcineurin-mediated signaling"/>
    <property type="evidence" value="ECO:0007669"/>
    <property type="project" value="InterPro"/>
</dbReference>
<gene>
    <name evidence="15" type="ORF">AMSG_07462</name>
</gene>
<accession>A0A0L0DGX6</accession>
<evidence type="ECO:0000259" key="14">
    <source>
        <dbReference type="PROSITE" id="PS00125"/>
    </source>
</evidence>
<dbReference type="InterPro" id="IPR029052">
    <property type="entry name" value="Metallo-depent_PP-like"/>
</dbReference>
<dbReference type="InterPro" id="IPR043360">
    <property type="entry name" value="PP2B"/>
</dbReference>
<evidence type="ECO:0000256" key="5">
    <source>
        <dbReference type="ARBA" id="ARBA00022801"/>
    </source>
</evidence>
<comment type="cofactor">
    <cofactor evidence="1">
        <name>Zn(2+)</name>
        <dbReference type="ChEBI" id="CHEBI:29105"/>
    </cofactor>
</comment>
<dbReference type="SMART" id="SM00156">
    <property type="entry name" value="PP2Ac"/>
    <property type="match status" value="1"/>
</dbReference>
<dbReference type="EMBL" id="GL349468">
    <property type="protein sequence ID" value="KNC51562.1"/>
    <property type="molecule type" value="Genomic_DNA"/>
</dbReference>
<dbReference type="PROSITE" id="PS00125">
    <property type="entry name" value="SER_THR_PHOSPHATASE"/>
    <property type="match status" value="1"/>
</dbReference>
<dbReference type="PRINTS" id="PR00114">
    <property type="entry name" value="STPHPHTASE"/>
</dbReference>
<evidence type="ECO:0000256" key="1">
    <source>
        <dbReference type="ARBA" id="ARBA00001947"/>
    </source>
</evidence>
<evidence type="ECO:0000256" key="2">
    <source>
        <dbReference type="ARBA" id="ARBA00001965"/>
    </source>
</evidence>
<dbReference type="GO" id="GO:0046872">
    <property type="term" value="F:metal ion binding"/>
    <property type="evidence" value="ECO:0007669"/>
    <property type="project" value="UniProtKB-KW"/>
</dbReference>
<evidence type="ECO:0000313" key="15">
    <source>
        <dbReference type="EMBL" id="KNC51562.1"/>
    </source>
</evidence>
<dbReference type="GO" id="GO:0033192">
    <property type="term" value="F:calmodulin-dependent protein phosphatase activity"/>
    <property type="evidence" value="ECO:0007669"/>
    <property type="project" value="InterPro"/>
</dbReference>
<organism evidence="15 16">
    <name type="scientific">Thecamonas trahens ATCC 50062</name>
    <dbReference type="NCBI Taxonomy" id="461836"/>
    <lineage>
        <taxon>Eukaryota</taxon>
        <taxon>Apusozoa</taxon>
        <taxon>Apusomonadida</taxon>
        <taxon>Apusomonadidae</taxon>
        <taxon>Thecamonas</taxon>
    </lineage>
</organism>
<keyword evidence="7" id="KW-0112">Calmodulin-binding</keyword>
<protein>
    <recommendedName>
        <fullName evidence="12">Serine/threonine-protein phosphatase</fullName>
        <ecNumber evidence="12">3.1.3.16</ecNumber>
    </recommendedName>
</protein>
<evidence type="ECO:0000256" key="9">
    <source>
        <dbReference type="ARBA" id="ARBA00023004"/>
    </source>
</evidence>
<dbReference type="InterPro" id="IPR041751">
    <property type="entry name" value="MPP_PP2B"/>
</dbReference>
<keyword evidence="8" id="KW-0904">Protein phosphatase</keyword>
<comment type="similarity">
    <text evidence="3">Belongs to the PPP phosphatase family. PP-2B subfamily.</text>
</comment>
<evidence type="ECO:0000256" key="4">
    <source>
        <dbReference type="ARBA" id="ARBA00022723"/>
    </source>
</evidence>
<dbReference type="AlphaFoldDB" id="A0A0L0DGX6"/>
<evidence type="ECO:0000313" key="16">
    <source>
        <dbReference type="Proteomes" id="UP000054408"/>
    </source>
</evidence>
<dbReference type="SUPFAM" id="SSF56300">
    <property type="entry name" value="Metallo-dependent phosphatases"/>
    <property type="match status" value="1"/>
</dbReference>
<evidence type="ECO:0000256" key="7">
    <source>
        <dbReference type="ARBA" id="ARBA00022860"/>
    </source>
</evidence>
<keyword evidence="16" id="KW-1185">Reference proteome</keyword>
<dbReference type="Gene3D" id="3.60.21.10">
    <property type="match status" value="1"/>
</dbReference>
<dbReference type="Pfam" id="PF00149">
    <property type="entry name" value="Metallophos"/>
    <property type="match status" value="1"/>
</dbReference>
<evidence type="ECO:0000256" key="10">
    <source>
        <dbReference type="ARBA" id="ARBA00047761"/>
    </source>
</evidence>
<keyword evidence="4" id="KW-0479">Metal-binding</keyword>
<name>A0A0L0DGX6_THETB</name>
<evidence type="ECO:0000256" key="3">
    <source>
        <dbReference type="ARBA" id="ARBA00009905"/>
    </source>
</evidence>
<evidence type="ECO:0000256" key="13">
    <source>
        <dbReference type="SAM" id="MobiDB-lite"/>
    </source>
</evidence>
<keyword evidence="6" id="KW-0862">Zinc</keyword>
<keyword evidence="9" id="KW-0408">Iron</keyword>
<dbReference type="InterPro" id="IPR006186">
    <property type="entry name" value="Ser/Thr-sp_prot-phosphatase"/>
</dbReference>
<proteinExistence type="inferred from homology"/>